<gene>
    <name evidence="3" type="ORF">A3B40_03890</name>
</gene>
<comment type="caution">
    <text evidence="3">The sequence shown here is derived from an EMBL/GenBank/DDBJ whole genome shotgun (WGS) entry which is preliminary data.</text>
</comment>
<proteinExistence type="inferred from homology"/>
<dbReference type="Pfam" id="PF02021">
    <property type="entry name" value="UPF0102"/>
    <property type="match status" value="1"/>
</dbReference>
<reference evidence="3 4" key="1">
    <citation type="journal article" date="2016" name="Nat. Commun.">
        <title>Thousands of microbial genomes shed light on interconnected biogeochemical processes in an aquifer system.</title>
        <authorList>
            <person name="Anantharaman K."/>
            <person name="Brown C.T."/>
            <person name="Hug L.A."/>
            <person name="Sharon I."/>
            <person name="Castelle C.J."/>
            <person name="Probst A.J."/>
            <person name="Thomas B.C."/>
            <person name="Singh A."/>
            <person name="Wilkins M.J."/>
            <person name="Karaoz U."/>
            <person name="Brodie E.L."/>
            <person name="Williams K.H."/>
            <person name="Hubbard S.S."/>
            <person name="Banfield J.F."/>
        </authorList>
    </citation>
    <scope>NUCLEOTIDE SEQUENCE [LARGE SCALE GENOMIC DNA]</scope>
</reference>
<dbReference type="AlphaFoldDB" id="A0A1F7IKQ6"/>
<evidence type="ECO:0000256" key="2">
    <source>
        <dbReference type="HAMAP-Rule" id="MF_00048"/>
    </source>
</evidence>
<evidence type="ECO:0000313" key="3">
    <source>
        <dbReference type="EMBL" id="OGK43923.1"/>
    </source>
</evidence>
<organism evidence="3 4">
    <name type="scientific">Candidatus Roizmanbacteria bacterium RIFCSPLOWO2_01_FULL_37_16</name>
    <dbReference type="NCBI Taxonomy" id="1802058"/>
    <lineage>
        <taxon>Bacteria</taxon>
        <taxon>Candidatus Roizmaniibacteriota</taxon>
    </lineage>
</organism>
<evidence type="ECO:0000313" key="4">
    <source>
        <dbReference type="Proteomes" id="UP000178040"/>
    </source>
</evidence>
<dbReference type="SUPFAM" id="SSF52980">
    <property type="entry name" value="Restriction endonuclease-like"/>
    <property type="match status" value="1"/>
</dbReference>
<dbReference type="PANTHER" id="PTHR34039:SF1">
    <property type="entry name" value="UPF0102 PROTEIN YRAN"/>
    <property type="match status" value="1"/>
</dbReference>
<dbReference type="InterPro" id="IPR003509">
    <property type="entry name" value="UPF0102_YraN-like"/>
</dbReference>
<sequence>MMFKSKDIGKLGENLALQYLKKARFSILEKNFHSHWGEIDIIAKKDNKVFFIEVKTRISDKKGKPYEAINFYKLRGLKRAVNYYILQNRLNGYKLSLDLISIILNEDSSVKKLDYFENIDN</sequence>
<dbReference type="PANTHER" id="PTHR34039">
    <property type="entry name" value="UPF0102 PROTEIN YRAN"/>
    <property type="match status" value="1"/>
</dbReference>
<dbReference type="EMBL" id="MGAI01000035">
    <property type="protein sequence ID" value="OGK43923.1"/>
    <property type="molecule type" value="Genomic_DNA"/>
</dbReference>
<dbReference type="Proteomes" id="UP000178040">
    <property type="component" value="Unassembled WGS sequence"/>
</dbReference>
<protein>
    <recommendedName>
        <fullName evidence="2">UPF0102 protein A3B40_03890</fullName>
    </recommendedName>
</protein>
<comment type="similarity">
    <text evidence="1 2">Belongs to the UPF0102 family.</text>
</comment>
<evidence type="ECO:0000256" key="1">
    <source>
        <dbReference type="ARBA" id="ARBA00006738"/>
    </source>
</evidence>
<dbReference type="Gene3D" id="3.40.1350.10">
    <property type="match status" value="1"/>
</dbReference>
<dbReference type="InterPro" id="IPR011335">
    <property type="entry name" value="Restrct_endonuc-II-like"/>
</dbReference>
<dbReference type="GO" id="GO:0003676">
    <property type="term" value="F:nucleic acid binding"/>
    <property type="evidence" value="ECO:0007669"/>
    <property type="project" value="InterPro"/>
</dbReference>
<name>A0A1F7IKQ6_9BACT</name>
<accession>A0A1F7IKQ6</accession>
<dbReference type="HAMAP" id="MF_00048">
    <property type="entry name" value="UPF0102"/>
    <property type="match status" value="1"/>
</dbReference>
<dbReference type="InterPro" id="IPR011856">
    <property type="entry name" value="tRNA_endonuc-like_dom_sf"/>
</dbReference>